<evidence type="ECO:0000256" key="3">
    <source>
        <dbReference type="ARBA" id="ARBA00022842"/>
    </source>
</evidence>
<sequence>MKHNAMKAVQCTCTCNTASYNHLIQTSFRKLYKPHIPRCISFSDNLPTKQNYNNKLRESIMDSITTIINQPPSWSPTNEQKIAEPYTHVTRNQGKKFRSVLIQAFNKLYRIPDPELDIVIQIIETLHNSSLIIDDIEDGSALRRGQPAAHVLYGVPMSLNTANYMYFKAMDLIWKLPIDATIIMDLLKIFNEELVNLHRGQGLDIYWRDSLKNYKYDGLPDEEMYFNMVMNKTGGLFRLTIRMMETLSTVNFGQSMVPLCNLLGIIYQVRDDYQNLINGTMIANKGFADDISEGKMSFPIIHGLRYERDNKLDPLLLNIILKKTDDIDMKNVAVDFLKYKSRSLDHTESIIKQLVKLIKNGDYIPKHKDENALSQINYIIDHISNI</sequence>
<dbReference type="GO" id="GO:0046872">
    <property type="term" value="F:metal ion binding"/>
    <property type="evidence" value="ECO:0007669"/>
    <property type="project" value="UniProtKB-KW"/>
</dbReference>
<keyword evidence="1 4" id="KW-0808">Transferase</keyword>
<dbReference type="PROSITE" id="PS00723">
    <property type="entry name" value="POLYPRENYL_SYNTHASE_1"/>
    <property type="match status" value="1"/>
</dbReference>
<dbReference type="SFLD" id="SFLDG01017">
    <property type="entry name" value="Polyprenyl_Transferase_Like"/>
    <property type="match status" value="1"/>
</dbReference>
<dbReference type="HOGENOM" id="CLU_014015_6_0_1"/>
<evidence type="ECO:0000313" key="5">
    <source>
        <dbReference type="EMBL" id="CCC69204.1"/>
    </source>
</evidence>
<dbReference type="InParanoid" id="G0VCJ4"/>
<dbReference type="Gene3D" id="1.10.600.10">
    <property type="entry name" value="Farnesyl Diphosphate Synthase"/>
    <property type="match status" value="1"/>
</dbReference>
<evidence type="ECO:0000256" key="4">
    <source>
        <dbReference type="RuleBase" id="RU004466"/>
    </source>
</evidence>
<dbReference type="STRING" id="1064592.G0VCJ4"/>
<dbReference type="FunCoup" id="G0VCJ4">
    <property type="interactions" value="490"/>
</dbReference>
<dbReference type="CDD" id="cd00685">
    <property type="entry name" value="Trans_IPPS_HT"/>
    <property type="match status" value="1"/>
</dbReference>
<dbReference type="GeneID" id="96902787"/>
<reference evidence="5 6" key="1">
    <citation type="journal article" date="2011" name="Proc. Natl. Acad. Sci. U.S.A.">
        <title>Evolutionary erosion of yeast sex chromosomes by mating-type switching accidents.</title>
        <authorList>
            <person name="Gordon J.L."/>
            <person name="Armisen D."/>
            <person name="Proux-Wera E."/>
            <person name="Oheigeartaigh S.S."/>
            <person name="Byrne K.P."/>
            <person name="Wolfe K.H."/>
        </authorList>
    </citation>
    <scope>NUCLEOTIDE SEQUENCE [LARGE SCALE GENOMIC DNA]</scope>
    <source>
        <strain evidence="6">ATCC 76901 / BCRC 22586 / CBS 4309 / NBRC 1992 / NRRL Y-12630</strain>
    </source>
</reference>
<dbReference type="PANTHER" id="PTHR12001">
    <property type="entry name" value="GERANYLGERANYL PYROPHOSPHATE SYNTHASE"/>
    <property type="match status" value="1"/>
</dbReference>
<keyword evidence="3" id="KW-0460">Magnesium</keyword>
<dbReference type="InterPro" id="IPR008949">
    <property type="entry name" value="Isoprenoid_synthase_dom_sf"/>
</dbReference>
<dbReference type="InterPro" id="IPR000092">
    <property type="entry name" value="Polyprenyl_synt"/>
</dbReference>
<dbReference type="GO" id="GO:0004311">
    <property type="term" value="F:geranylgeranyl diphosphate synthase activity"/>
    <property type="evidence" value="ECO:0007669"/>
    <property type="project" value="EnsemblFungi"/>
</dbReference>
<gene>
    <name evidence="5" type="primary">NCAS0C02140</name>
    <name evidence="5" type="ordered locus">NCAS_0C02140</name>
</gene>
<evidence type="ECO:0000256" key="1">
    <source>
        <dbReference type="ARBA" id="ARBA00022679"/>
    </source>
</evidence>
<dbReference type="Proteomes" id="UP000001640">
    <property type="component" value="Chromosome 3"/>
</dbReference>
<reference key="2">
    <citation type="submission" date="2011-08" db="EMBL/GenBank/DDBJ databases">
        <title>Genome sequence of Naumovozyma castellii.</title>
        <authorList>
            <person name="Gordon J.L."/>
            <person name="Armisen D."/>
            <person name="Proux-Wera E."/>
            <person name="OhEigeartaigh S.S."/>
            <person name="Byrne K.P."/>
            <person name="Wolfe K.H."/>
        </authorList>
    </citation>
    <scope>NUCLEOTIDE SEQUENCE</scope>
    <source>
        <strain>Type strain:CBS 4309</strain>
    </source>
</reference>
<dbReference type="EMBL" id="HE576754">
    <property type="protein sequence ID" value="CCC69204.1"/>
    <property type="molecule type" value="Genomic_DNA"/>
</dbReference>
<dbReference type="AlphaFoldDB" id="G0VCJ4"/>
<dbReference type="PANTHER" id="PTHR12001:SF44">
    <property type="entry name" value="GERANYLGERANYL PYROPHOSPHATE SYNTHASE"/>
    <property type="match status" value="1"/>
</dbReference>
<evidence type="ECO:0000313" key="6">
    <source>
        <dbReference type="Proteomes" id="UP000001640"/>
    </source>
</evidence>
<protein>
    <submittedName>
        <fullName evidence="5">Uncharacterized protein</fullName>
    </submittedName>
</protein>
<dbReference type="SFLD" id="SFLDS00005">
    <property type="entry name" value="Isoprenoid_Synthase_Type_I"/>
    <property type="match status" value="1"/>
</dbReference>
<dbReference type="RefSeq" id="XP_003675570.1">
    <property type="nucleotide sequence ID" value="XM_003675522.1"/>
</dbReference>
<comment type="similarity">
    <text evidence="4">Belongs to the FPP/GGPP synthase family.</text>
</comment>
<dbReference type="PROSITE" id="PS00444">
    <property type="entry name" value="POLYPRENYL_SYNTHASE_2"/>
    <property type="match status" value="1"/>
</dbReference>
<dbReference type="OMA" id="ANFAYFW"/>
<proteinExistence type="inferred from homology"/>
<dbReference type="KEGG" id="ncs:NCAS_0C02140"/>
<accession>G0VCJ4</accession>
<dbReference type="eggNOG" id="KOG0777">
    <property type="taxonomic scope" value="Eukaryota"/>
</dbReference>
<dbReference type="Pfam" id="PF00348">
    <property type="entry name" value="polyprenyl_synt"/>
    <property type="match status" value="1"/>
</dbReference>
<dbReference type="InterPro" id="IPR033749">
    <property type="entry name" value="Polyprenyl_synt_CS"/>
</dbReference>
<evidence type="ECO:0000256" key="2">
    <source>
        <dbReference type="ARBA" id="ARBA00022723"/>
    </source>
</evidence>
<name>G0VCJ4_NAUCA</name>
<dbReference type="OrthoDB" id="6921389at2759"/>
<keyword evidence="6" id="KW-1185">Reference proteome</keyword>
<dbReference type="SUPFAM" id="SSF48576">
    <property type="entry name" value="Terpenoid synthases"/>
    <property type="match status" value="1"/>
</dbReference>
<dbReference type="GO" id="GO:0033386">
    <property type="term" value="P:geranylgeranyl diphosphate biosynthetic process"/>
    <property type="evidence" value="ECO:0007669"/>
    <property type="project" value="EnsemblFungi"/>
</dbReference>
<organism evidence="5 6">
    <name type="scientific">Naumovozyma castellii</name>
    <name type="common">Yeast</name>
    <name type="synonym">Saccharomyces castellii</name>
    <dbReference type="NCBI Taxonomy" id="27288"/>
    <lineage>
        <taxon>Eukaryota</taxon>
        <taxon>Fungi</taxon>
        <taxon>Dikarya</taxon>
        <taxon>Ascomycota</taxon>
        <taxon>Saccharomycotina</taxon>
        <taxon>Saccharomycetes</taxon>
        <taxon>Saccharomycetales</taxon>
        <taxon>Saccharomycetaceae</taxon>
        <taxon>Naumovozyma</taxon>
    </lineage>
</organism>
<keyword evidence="2" id="KW-0479">Metal-binding</keyword>